<dbReference type="PANTHER" id="PTHR47165:SF4">
    <property type="entry name" value="OS03G0429900 PROTEIN"/>
    <property type="match status" value="1"/>
</dbReference>
<evidence type="ECO:0000313" key="8">
    <source>
        <dbReference type="Proteomes" id="UP000694864"/>
    </source>
</evidence>
<evidence type="ECO:0000259" key="7">
    <source>
        <dbReference type="Pfam" id="PF08646"/>
    </source>
</evidence>
<dbReference type="PANTHER" id="PTHR47165">
    <property type="entry name" value="OS03G0429900 PROTEIN"/>
    <property type="match status" value="1"/>
</dbReference>
<evidence type="ECO:0000256" key="3">
    <source>
        <dbReference type="ARBA" id="ARBA00022771"/>
    </source>
</evidence>
<keyword evidence="2" id="KW-0479">Metal-binding</keyword>
<dbReference type="Pfam" id="PF08646">
    <property type="entry name" value="Rep_fac-A_C"/>
    <property type="match status" value="1"/>
</dbReference>
<evidence type="ECO:0000256" key="1">
    <source>
        <dbReference type="ARBA" id="ARBA00005690"/>
    </source>
</evidence>
<feature type="domain" description="Replication factor A C-terminal" evidence="7">
    <location>
        <begin position="211"/>
        <end position="345"/>
    </location>
</feature>
<feature type="region of interest" description="Disordered" evidence="6">
    <location>
        <begin position="390"/>
        <end position="446"/>
    </location>
</feature>
<dbReference type="CDD" id="cd04481">
    <property type="entry name" value="RPA1_DBD_B_like"/>
    <property type="match status" value="1"/>
</dbReference>
<keyword evidence="8" id="KW-1185">Reference proteome</keyword>
<keyword evidence="5" id="KW-0238">DNA-binding</keyword>
<keyword evidence="3" id="KW-0863">Zinc-finger</keyword>
<comment type="similarity">
    <text evidence="1">Belongs to the replication factor A protein 1 family.</text>
</comment>
<accession>A0ABM0WQF2</accession>
<dbReference type="InterPro" id="IPR013955">
    <property type="entry name" value="Rep_factor-A_C"/>
</dbReference>
<gene>
    <name evidence="9" type="primary">LOC104754251</name>
</gene>
<dbReference type="InterPro" id="IPR012340">
    <property type="entry name" value="NA-bd_OB-fold"/>
</dbReference>
<organism evidence="8 9">
    <name type="scientific">Camelina sativa</name>
    <name type="common">False flax</name>
    <name type="synonym">Myagrum sativum</name>
    <dbReference type="NCBI Taxonomy" id="90675"/>
    <lineage>
        <taxon>Eukaryota</taxon>
        <taxon>Viridiplantae</taxon>
        <taxon>Streptophyta</taxon>
        <taxon>Embryophyta</taxon>
        <taxon>Tracheophyta</taxon>
        <taxon>Spermatophyta</taxon>
        <taxon>Magnoliopsida</taxon>
        <taxon>eudicotyledons</taxon>
        <taxon>Gunneridae</taxon>
        <taxon>Pentapetalae</taxon>
        <taxon>rosids</taxon>
        <taxon>malvids</taxon>
        <taxon>Brassicales</taxon>
        <taxon>Brassicaceae</taxon>
        <taxon>Camelineae</taxon>
        <taxon>Camelina</taxon>
    </lineage>
</organism>
<reference evidence="9" key="2">
    <citation type="submission" date="2025-08" db="UniProtKB">
        <authorList>
            <consortium name="RefSeq"/>
        </authorList>
    </citation>
    <scope>IDENTIFICATION</scope>
    <source>
        <tissue evidence="9">Leaf</tissue>
    </source>
</reference>
<dbReference type="Gene3D" id="2.40.50.140">
    <property type="entry name" value="Nucleic acid-binding proteins"/>
    <property type="match status" value="2"/>
</dbReference>
<evidence type="ECO:0000256" key="2">
    <source>
        <dbReference type="ARBA" id="ARBA00022723"/>
    </source>
</evidence>
<dbReference type="Proteomes" id="UP000694864">
    <property type="component" value="Chromosome 2"/>
</dbReference>
<evidence type="ECO:0000256" key="6">
    <source>
        <dbReference type="SAM" id="MobiDB-lite"/>
    </source>
</evidence>
<dbReference type="GeneID" id="104754251"/>
<proteinExistence type="inferred from homology"/>
<reference evidence="8" key="1">
    <citation type="journal article" date="2014" name="Nat. Commun.">
        <title>The emerging biofuel crop Camelina sativa retains a highly undifferentiated hexaploid genome structure.</title>
        <authorList>
            <person name="Kagale S."/>
            <person name="Koh C."/>
            <person name="Nixon J."/>
            <person name="Bollina V."/>
            <person name="Clarke W.E."/>
            <person name="Tuteja R."/>
            <person name="Spillane C."/>
            <person name="Robinson S.J."/>
            <person name="Links M.G."/>
            <person name="Clarke C."/>
            <person name="Higgins E.E."/>
            <person name="Huebert T."/>
            <person name="Sharpe A.G."/>
            <person name="Parkin I.A."/>
        </authorList>
    </citation>
    <scope>NUCLEOTIDE SEQUENCE [LARGE SCALE GENOMIC DNA]</scope>
    <source>
        <strain evidence="8">cv. DH55</strain>
    </source>
</reference>
<dbReference type="CDD" id="cd04476">
    <property type="entry name" value="RPA1_DBD_C"/>
    <property type="match status" value="1"/>
</dbReference>
<dbReference type="SUPFAM" id="SSF50249">
    <property type="entry name" value="Nucleic acid-binding proteins"/>
    <property type="match status" value="2"/>
</dbReference>
<dbReference type="RefSeq" id="XP_010474695.1">
    <property type="nucleotide sequence ID" value="XM_010476393.1"/>
</dbReference>
<evidence type="ECO:0000256" key="4">
    <source>
        <dbReference type="ARBA" id="ARBA00022833"/>
    </source>
</evidence>
<keyword evidence="4" id="KW-0862">Zinc</keyword>
<dbReference type="InterPro" id="IPR047192">
    <property type="entry name" value="Euk_RPA1_DBD_C"/>
</dbReference>
<protein>
    <submittedName>
        <fullName evidence="9">Uncharacterized protein LOC104754251</fullName>
    </submittedName>
</protein>
<evidence type="ECO:0000256" key="5">
    <source>
        <dbReference type="ARBA" id="ARBA00023125"/>
    </source>
</evidence>
<name>A0ABM0WQF2_CAMSA</name>
<evidence type="ECO:0000313" key="9">
    <source>
        <dbReference type="RefSeq" id="XP_010474695.1"/>
    </source>
</evidence>
<sequence>MIVAGEWRFLENFQLTKSMGKYKATNHAFKMSLTNTTIVSRSPSLSTDWYLDLQSFESITAEDGLNENILIDVVGQVVNIGVMKSSDTNGKVSKRLEVELRDTRFADTMWAAGENAGNNIVTCLLRLAKINQFNGERSIANAYDMSLLLINSDYPGVLDFVENFPKDGISIAFIQPKAAEPKAEKKIDYFNQFERRTISELQESTMEGKFKIMGSIFNIDMDFGWYYFTCIKCDKTVYLVPKKENDPPSKVKKRLFCCNHCNDNTTKVQPMYKLILDVMDNTAKTKVMLWGNNAQKLVKKTASEILDGNFDEIEDPANIPEALKSLVGKSYQFLATIDKGNINDGKDTYKVSLVEAGSNSDHVENIEDYEQMIDPFSIVSTDQGHTVGTYRTEVEDGLETSPTTPSSKRKEDAYADLSNHSSSSKKKCVTNISADIDNEGAKGPAE</sequence>